<reference evidence="1" key="1">
    <citation type="submission" date="2020-11" db="EMBL/GenBank/DDBJ databases">
        <authorList>
            <consortium name="DOE Joint Genome Institute"/>
            <person name="Ahrendt S."/>
            <person name="Riley R."/>
            <person name="Andreopoulos W."/>
            <person name="LaButti K."/>
            <person name="Pangilinan J."/>
            <person name="Ruiz-duenas F.J."/>
            <person name="Barrasa J.M."/>
            <person name="Sanchez-Garcia M."/>
            <person name="Camarero S."/>
            <person name="Miyauchi S."/>
            <person name="Serrano A."/>
            <person name="Linde D."/>
            <person name="Babiker R."/>
            <person name="Drula E."/>
            <person name="Ayuso-Fernandez I."/>
            <person name="Pacheco R."/>
            <person name="Padilla G."/>
            <person name="Ferreira P."/>
            <person name="Barriuso J."/>
            <person name="Kellner H."/>
            <person name="Castanera R."/>
            <person name="Alfaro M."/>
            <person name="Ramirez L."/>
            <person name="Pisabarro A.G."/>
            <person name="Kuo A."/>
            <person name="Tritt A."/>
            <person name="Lipzen A."/>
            <person name="He G."/>
            <person name="Yan M."/>
            <person name="Ng V."/>
            <person name="Cullen D."/>
            <person name="Martin F."/>
            <person name="Rosso M.-N."/>
            <person name="Henrissat B."/>
            <person name="Hibbett D."/>
            <person name="Martinez A.T."/>
            <person name="Grigoriev I.V."/>
        </authorList>
    </citation>
    <scope>NUCLEOTIDE SEQUENCE</scope>
    <source>
        <strain evidence="1">AH 44721</strain>
    </source>
</reference>
<dbReference type="AlphaFoldDB" id="A0A9P5NVW4"/>
<evidence type="ECO:0000313" key="1">
    <source>
        <dbReference type="EMBL" id="KAF8908128.1"/>
    </source>
</evidence>
<protein>
    <submittedName>
        <fullName evidence="1">Uncharacterized protein</fullName>
    </submittedName>
</protein>
<name>A0A9P5NVW4_GYMJU</name>
<keyword evidence="2" id="KW-1185">Reference proteome</keyword>
<comment type="caution">
    <text evidence="1">The sequence shown here is derived from an EMBL/GenBank/DDBJ whole genome shotgun (WGS) entry which is preliminary data.</text>
</comment>
<dbReference type="Proteomes" id="UP000724874">
    <property type="component" value="Unassembled WGS sequence"/>
</dbReference>
<proteinExistence type="predicted"/>
<feature type="non-terminal residue" evidence="1">
    <location>
        <position position="1"/>
    </location>
</feature>
<dbReference type="EMBL" id="JADNYJ010000012">
    <property type="protein sequence ID" value="KAF8908128.1"/>
    <property type="molecule type" value="Genomic_DNA"/>
</dbReference>
<sequence length="79" mass="8901">MIHKDGLPNRDFSSFSYREILQHLLAHSTAVCDSVQSCSWTTLRKVALSHISLYHHVQSLTTNCATCADFENLCPAFTM</sequence>
<accession>A0A9P5NVW4</accession>
<gene>
    <name evidence="1" type="ORF">CPB84DRAFT_1767355</name>
</gene>
<organism evidence="1 2">
    <name type="scientific">Gymnopilus junonius</name>
    <name type="common">Spectacular rustgill mushroom</name>
    <name type="synonym">Gymnopilus spectabilis subsp. junonius</name>
    <dbReference type="NCBI Taxonomy" id="109634"/>
    <lineage>
        <taxon>Eukaryota</taxon>
        <taxon>Fungi</taxon>
        <taxon>Dikarya</taxon>
        <taxon>Basidiomycota</taxon>
        <taxon>Agaricomycotina</taxon>
        <taxon>Agaricomycetes</taxon>
        <taxon>Agaricomycetidae</taxon>
        <taxon>Agaricales</taxon>
        <taxon>Agaricineae</taxon>
        <taxon>Hymenogastraceae</taxon>
        <taxon>Gymnopilus</taxon>
    </lineage>
</organism>
<evidence type="ECO:0000313" key="2">
    <source>
        <dbReference type="Proteomes" id="UP000724874"/>
    </source>
</evidence>